<comment type="caution">
    <text evidence="1">The sequence shown here is derived from an EMBL/GenBank/DDBJ whole genome shotgun (WGS) entry which is preliminary data.</text>
</comment>
<sequence>MLHLPEYVGLCYFEHSQNSRLTNCLTYETVGNIFYKLA</sequence>
<gene>
    <name evidence="1" type="ORF">NBRC3278_1351</name>
</gene>
<dbReference type="AlphaFoldDB" id="A0A401X3A6"/>
<evidence type="ECO:0000313" key="1">
    <source>
        <dbReference type="EMBL" id="GCD62258.1"/>
    </source>
</evidence>
<name>A0A401X3A6_ACEPA</name>
<reference evidence="1 2" key="1">
    <citation type="submission" date="2016-06" db="EMBL/GenBank/DDBJ databases">
        <title>Acetobacter pasteurianus NBRC 3278 whole genome sequencing project.</title>
        <authorList>
            <person name="Matsutani M."/>
            <person name="Shiwa Y."/>
            <person name="Okamoto-Kainuma A."/>
            <person name="Ishikawa M."/>
            <person name="Koizumi Y."/>
            <person name="Yoshikawa H."/>
            <person name="Yakushi T."/>
            <person name="Matsushita K."/>
        </authorList>
    </citation>
    <scope>NUCLEOTIDE SEQUENCE [LARGE SCALE GENOMIC DNA]</scope>
    <source>
        <strain evidence="1 2">NBRC 3278</strain>
    </source>
</reference>
<organism evidence="1 2">
    <name type="scientific">Acetobacter pasteurianus NBRC 3278</name>
    <dbReference type="NCBI Taxonomy" id="1226660"/>
    <lineage>
        <taxon>Bacteria</taxon>
        <taxon>Pseudomonadati</taxon>
        <taxon>Pseudomonadota</taxon>
        <taxon>Alphaproteobacteria</taxon>
        <taxon>Acetobacterales</taxon>
        <taxon>Acetobacteraceae</taxon>
        <taxon>Acetobacter</taxon>
    </lineage>
</organism>
<protein>
    <submittedName>
        <fullName evidence="1">Uncharacterized protein</fullName>
    </submittedName>
</protein>
<evidence type="ECO:0000313" key="2">
    <source>
        <dbReference type="Proteomes" id="UP000287385"/>
    </source>
</evidence>
<proteinExistence type="predicted"/>
<dbReference type="Proteomes" id="UP000287385">
    <property type="component" value="Unassembled WGS sequence"/>
</dbReference>
<accession>A0A401X3A6</accession>
<keyword evidence="2" id="KW-1185">Reference proteome</keyword>
<dbReference type="EMBL" id="BDEV01000040">
    <property type="protein sequence ID" value="GCD62258.1"/>
    <property type="molecule type" value="Genomic_DNA"/>
</dbReference>